<evidence type="ECO:0000313" key="3">
    <source>
        <dbReference type="EMBL" id="SVB13167.1"/>
    </source>
</evidence>
<proteinExistence type="predicted"/>
<dbReference type="InterPro" id="IPR013517">
    <property type="entry name" value="FG-GAP"/>
</dbReference>
<dbReference type="EMBL" id="UINC01029810">
    <property type="protein sequence ID" value="SVB13167.1"/>
    <property type="molecule type" value="Genomic_DNA"/>
</dbReference>
<dbReference type="InterPro" id="IPR011519">
    <property type="entry name" value="UnbV_ASPIC"/>
</dbReference>
<dbReference type="Gene3D" id="2.130.10.130">
    <property type="entry name" value="Integrin alpha, N-terminal"/>
    <property type="match status" value="2"/>
</dbReference>
<evidence type="ECO:0000256" key="1">
    <source>
        <dbReference type="ARBA" id="ARBA00022729"/>
    </source>
</evidence>
<feature type="domain" description="ASPIC/UnbV" evidence="2">
    <location>
        <begin position="558"/>
        <end position="608"/>
    </location>
</feature>
<evidence type="ECO:0000259" key="2">
    <source>
        <dbReference type="Pfam" id="PF07593"/>
    </source>
</evidence>
<protein>
    <recommendedName>
        <fullName evidence="2">ASPIC/UnbV domain-containing protein</fullName>
    </recommendedName>
</protein>
<sequence length="612" mass="67444">VLGACVLPLCRGYAATQWVEERDHKWHSLEVATGSGAGFTLLDPEQTGIHFRNKLGAEKSLQNQVYLNGSGVALGDINGDGLCDIYLCSLDGPNHLYLNRGNWKFEEAAKSYGVDCDGKDSTGTSLADLDGDGDLDLIVNTIHSGTLLFRNTGAGFSQALGKVAGMDKARGGMSIAISDIDGDGLLDFYVTYYRDTTLMDMPNTHFNFRTVGNRKMISSVNGITVRGSKFENRFRLNTRGGIEENGLPDVLYRNLGQFRFERNEVGGGRFVAASGTPLQGPLFEWGLSVMFRDINRDGRPDLYVCNDFDGEDRLWLNVGQGRFREAPALALRKTSMFSMGVDFADINRDGLDDFIVVDMLNSDRRTRKNQMIPRVQYTPVPGKFNDRPQTMRNTLFLNRGHSVFSEIANFAGVTASDWAWCPMFIDVDLDGFEDILITNGVDRNGRHLDTIIKLRKQRESTTMTNREILLARKVFPTQNTANVAFRNLGNLKFAKAGSEWGFDTQGVSHGMASGDLDGDGDLDLVVNNMRSPAGIYRNNATKPRIAVRLTGPGGNTKGIGARIEVECGDRVQSQEMISGGRYLSSDDSLRVFAMPSGPAKLKVIWPNRGETV</sequence>
<organism evidence="3">
    <name type="scientific">marine metagenome</name>
    <dbReference type="NCBI Taxonomy" id="408172"/>
    <lineage>
        <taxon>unclassified sequences</taxon>
        <taxon>metagenomes</taxon>
        <taxon>ecological metagenomes</taxon>
    </lineage>
</organism>
<dbReference type="Pfam" id="PF13517">
    <property type="entry name" value="FG-GAP_3"/>
    <property type="match status" value="3"/>
</dbReference>
<keyword evidence="1" id="KW-0732">Signal</keyword>
<feature type="non-terminal residue" evidence="3">
    <location>
        <position position="1"/>
    </location>
</feature>
<dbReference type="InterPro" id="IPR028994">
    <property type="entry name" value="Integrin_alpha_N"/>
</dbReference>
<reference evidence="3" key="1">
    <citation type="submission" date="2018-05" db="EMBL/GenBank/DDBJ databases">
        <authorList>
            <person name="Lanie J.A."/>
            <person name="Ng W.-L."/>
            <person name="Kazmierczak K.M."/>
            <person name="Andrzejewski T.M."/>
            <person name="Davidsen T.M."/>
            <person name="Wayne K.J."/>
            <person name="Tettelin H."/>
            <person name="Glass J.I."/>
            <person name="Rusch D."/>
            <person name="Podicherti R."/>
            <person name="Tsui H.-C.T."/>
            <person name="Winkler M.E."/>
        </authorList>
    </citation>
    <scope>NUCLEOTIDE SEQUENCE</scope>
</reference>
<dbReference type="PANTHER" id="PTHR16026">
    <property type="entry name" value="CARTILAGE ACIDIC PROTEIN 1"/>
    <property type="match status" value="1"/>
</dbReference>
<dbReference type="InterPro" id="IPR027039">
    <property type="entry name" value="Crtac1"/>
</dbReference>
<dbReference type="AlphaFoldDB" id="A0A382BJ11"/>
<dbReference type="PANTHER" id="PTHR16026:SF0">
    <property type="entry name" value="CARTILAGE ACIDIC PROTEIN 1"/>
    <property type="match status" value="1"/>
</dbReference>
<gene>
    <name evidence="3" type="ORF">METZ01_LOCUS166021</name>
</gene>
<dbReference type="Pfam" id="PF07593">
    <property type="entry name" value="UnbV_ASPIC"/>
    <property type="match status" value="1"/>
</dbReference>
<feature type="non-terminal residue" evidence="3">
    <location>
        <position position="612"/>
    </location>
</feature>
<accession>A0A382BJ11</accession>
<name>A0A382BJ11_9ZZZZ</name>
<dbReference type="SUPFAM" id="SSF69318">
    <property type="entry name" value="Integrin alpha N-terminal domain"/>
    <property type="match status" value="2"/>
</dbReference>